<evidence type="ECO:0000256" key="7">
    <source>
        <dbReference type="ARBA" id="ARBA00023264"/>
    </source>
</evidence>
<dbReference type="GO" id="GO:0016301">
    <property type="term" value="F:kinase activity"/>
    <property type="evidence" value="ECO:0007669"/>
    <property type="project" value="UniProtKB-KW"/>
</dbReference>
<dbReference type="RefSeq" id="WP_219081727.1">
    <property type="nucleotide sequence ID" value="NZ_CP079216.1"/>
</dbReference>
<gene>
    <name evidence="9" type="ORF">KDB89_13030</name>
</gene>
<dbReference type="InterPro" id="IPR050187">
    <property type="entry name" value="Lipid_Phosphate_FormReg"/>
</dbReference>
<keyword evidence="3" id="KW-0547">Nucleotide-binding</keyword>
<dbReference type="SMART" id="SM00046">
    <property type="entry name" value="DAGKc"/>
    <property type="match status" value="1"/>
</dbReference>
<keyword evidence="6" id="KW-0443">Lipid metabolism</keyword>
<keyword evidence="7" id="KW-1208">Phospholipid metabolism</keyword>
<protein>
    <submittedName>
        <fullName evidence="9">NAD(+)/NADH kinase</fullName>
    </submittedName>
</protein>
<accession>A0ABX8SJL8</accession>
<name>A0ABX8SJL8_9ACTN</name>
<dbReference type="Pfam" id="PF00781">
    <property type="entry name" value="DAGK_cat"/>
    <property type="match status" value="1"/>
</dbReference>
<dbReference type="InterPro" id="IPR045540">
    <property type="entry name" value="YegS/DAGK_C"/>
</dbReference>
<reference evidence="9 10" key="1">
    <citation type="submission" date="2021-07" db="EMBL/GenBank/DDBJ databases">
        <title>complete genome sequencing of Tessaracoccus sp.J1M15.</title>
        <authorList>
            <person name="Bae J.-W."/>
            <person name="Kim D.-y."/>
        </authorList>
    </citation>
    <scope>NUCLEOTIDE SEQUENCE [LARGE SCALE GENOMIC DNA]</scope>
    <source>
        <strain evidence="9 10">J1M15</strain>
    </source>
</reference>
<keyword evidence="6" id="KW-0444">Lipid biosynthesis</keyword>
<dbReference type="InterPro" id="IPR001206">
    <property type="entry name" value="Diacylglycerol_kinase_cat_dom"/>
</dbReference>
<evidence type="ECO:0000256" key="5">
    <source>
        <dbReference type="ARBA" id="ARBA00022840"/>
    </source>
</evidence>
<sequence>MPRLAVVLNPTKPVADTVRAAVAAAESAHGWEQSLWYETTVEDPGVGMARAAVEDGADVVLAVGGDGTVRAVAEGMKDSGVPLAICPQGTGNLLARNLGLPLDDVVGAVELAFGGVDRPIDLAVVALRRIDGTRDFRTYTVMAGVGLDAQIMSNTDEQLKARVGMLAYVQTGAVEVGRNRRMQVGYRIEGGRQRRTRAQMVLVGNCGSIGYNVFLMPDASLDDGRLDLMMAKPASLVGWLVVGWRVFVDYALVRRLRRKAGRREDRFTSYIQATQLTLEFDEPEQIELDGDHFGQVTAAHFAVAPGSLVVKVRP</sequence>
<keyword evidence="4 9" id="KW-0418">Kinase</keyword>
<evidence type="ECO:0000256" key="4">
    <source>
        <dbReference type="ARBA" id="ARBA00022777"/>
    </source>
</evidence>
<proteinExistence type="inferred from homology"/>
<keyword evidence="10" id="KW-1185">Reference proteome</keyword>
<evidence type="ECO:0000256" key="2">
    <source>
        <dbReference type="ARBA" id="ARBA00022679"/>
    </source>
</evidence>
<organism evidence="9 10">
    <name type="scientific">Tessaracoccus palaemonis</name>
    <dbReference type="NCBI Taxonomy" id="2829499"/>
    <lineage>
        <taxon>Bacteria</taxon>
        <taxon>Bacillati</taxon>
        <taxon>Actinomycetota</taxon>
        <taxon>Actinomycetes</taxon>
        <taxon>Propionibacteriales</taxon>
        <taxon>Propionibacteriaceae</taxon>
        <taxon>Tessaracoccus</taxon>
    </lineage>
</organism>
<keyword evidence="5" id="KW-0067">ATP-binding</keyword>
<dbReference type="PANTHER" id="PTHR12358:SF106">
    <property type="entry name" value="LIPID KINASE YEGS"/>
    <property type="match status" value="1"/>
</dbReference>
<dbReference type="Pfam" id="PF19279">
    <property type="entry name" value="YegS_C"/>
    <property type="match status" value="1"/>
</dbReference>
<comment type="similarity">
    <text evidence="1">Belongs to the diacylglycerol/lipid kinase family.</text>
</comment>
<dbReference type="Proteomes" id="UP000824504">
    <property type="component" value="Chromosome"/>
</dbReference>
<evidence type="ECO:0000313" key="9">
    <source>
        <dbReference type="EMBL" id="QXT62642.1"/>
    </source>
</evidence>
<evidence type="ECO:0000256" key="3">
    <source>
        <dbReference type="ARBA" id="ARBA00022741"/>
    </source>
</evidence>
<dbReference type="EMBL" id="CP079216">
    <property type="protein sequence ID" value="QXT62642.1"/>
    <property type="molecule type" value="Genomic_DNA"/>
</dbReference>
<evidence type="ECO:0000256" key="6">
    <source>
        <dbReference type="ARBA" id="ARBA00023209"/>
    </source>
</evidence>
<keyword evidence="2" id="KW-0808">Transferase</keyword>
<feature type="domain" description="DAGKc" evidence="8">
    <location>
        <begin position="1"/>
        <end position="129"/>
    </location>
</feature>
<evidence type="ECO:0000313" key="10">
    <source>
        <dbReference type="Proteomes" id="UP000824504"/>
    </source>
</evidence>
<keyword evidence="6" id="KW-0594">Phospholipid biosynthesis</keyword>
<dbReference type="PANTHER" id="PTHR12358">
    <property type="entry name" value="SPHINGOSINE KINASE"/>
    <property type="match status" value="1"/>
</dbReference>
<evidence type="ECO:0000256" key="1">
    <source>
        <dbReference type="ARBA" id="ARBA00005983"/>
    </source>
</evidence>
<dbReference type="PROSITE" id="PS50146">
    <property type="entry name" value="DAGK"/>
    <property type="match status" value="1"/>
</dbReference>
<evidence type="ECO:0000259" key="8">
    <source>
        <dbReference type="PROSITE" id="PS50146"/>
    </source>
</evidence>